<accession>A0ABN8S2P5</accession>
<evidence type="ECO:0000313" key="2">
    <source>
        <dbReference type="EMBL" id="CAH3184986.1"/>
    </source>
</evidence>
<evidence type="ECO:0000313" key="3">
    <source>
        <dbReference type="Proteomes" id="UP001159427"/>
    </source>
</evidence>
<feature type="region of interest" description="Disordered" evidence="1">
    <location>
        <begin position="1"/>
        <end position="88"/>
    </location>
</feature>
<dbReference type="EMBL" id="CALNXI010002226">
    <property type="protein sequence ID" value="CAH3184986.1"/>
    <property type="molecule type" value="Genomic_DNA"/>
</dbReference>
<protein>
    <submittedName>
        <fullName evidence="2">Uncharacterized protein</fullName>
    </submittedName>
</protein>
<name>A0ABN8S2P5_9CNID</name>
<proteinExistence type="predicted"/>
<keyword evidence="3" id="KW-1185">Reference proteome</keyword>
<feature type="region of interest" description="Disordered" evidence="1">
    <location>
        <begin position="150"/>
        <end position="175"/>
    </location>
</feature>
<feature type="compositionally biased region" description="Polar residues" evidence="1">
    <location>
        <begin position="78"/>
        <end position="87"/>
    </location>
</feature>
<comment type="caution">
    <text evidence="2">The sequence shown here is derived from an EMBL/GenBank/DDBJ whole genome shotgun (WGS) entry which is preliminary data.</text>
</comment>
<feature type="compositionally biased region" description="Basic and acidic residues" evidence="1">
    <location>
        <begin position="1"/>
        <end position="14"/>
    </location>
</feature>
<reference evidence="2 3" key="1">
    <citation type="submission" date="2022-05" db="EMBL/GenBank/DDBJ databases">
        <authorList>
            <consortium name="Genoscope - CEA"/>
            <person name="William W."/>
        </authorList>
    </citation>
    <scope>NUCLEOTIDE SEQUENCE [LARGE SCALE GENOMIC DNA]</scope>
</reference>
<feature type="compositionally biased region" description="Acidic residues" evidence="1">
    <location>
        <begin position="42"/>
        <end position="51"/>
    </location>
</feature>
<organism evidence="2 3">
    <name type="scientific">Porites evermanni</name>
    <dbReference type="NCBI Taxonomy" id="104178"/>
    <lineage>
        <taxon>Eukaryota</taxon>
        <taxon>Metazoa</taxon>
        <taxon>Cnidaria</taxon>
        <taxon>Anthozoa</taxon>
        <taxon>Hexacorallia</taxon>
        <taxon>Scleractinia</taxon>
        <taxon>Fungiina</taxon>
        <taxon>Poritidae</taxon>
        <taxon>Porites</taxon>
    </lineage>
</organism>
<dbReference type="Proteomes" id="UP001159427">
    <property type="component" value="Unassembled WGS sequence"/>
</dbReference>
<evidence type="ECO:0000256" key="1">
    <source>
        <dbReference type="SAM" id="MobiDB-lite"/>
    </source>
</evidence>
<sequence>MGSKSLNKDERRNSNFEGSRNTADEYFPAEEGANSSLPANAESDDDKDPEPETSSSPEREPLIVTVSSRNEAHREESGPSSNASNGAQPVFNAVANQTQQCMSCDGGATNSSKTSTAGESSPNTITQVHVANVVLRSCLNLPYLPDSSLEDGKSGSYGKVKHTLPGRSPQEKSPRENFCEVSFQVPSPGMTIRIFLMEKTCTERNEKTFFLYMIPEGDCKVYEDICREFKEGEGFSRQIPFTVNGSRSQDFYSLYVQEQITVQFEIENITQESFISLNGGNESVFRVPVIKSESKNRLAKGSKCQFVVQYVGECGKACQEQGKATLTIDSTNQTTLFFSISFWSSMETQVETDQAGETQ</sequence>
<gene>
    <name evidence="2" type="ORF">PEVE_00015825</name>
</gene>